<dbReference type="InterPro" id="IPR029063">
    <property type="entry name" value="SAM-dependent_MTases_sf"/>
</dbReference>
<dbReference type="InterPro" id="IPR013216">
    <property type="entry name" value="Methyltransf_11"/>
</dbReference>
<gene>
    <name evidence="2" type="ORF">Sjap_026182</name>
</gene>
<dbReference type="EMBL" id="JBBNAE010000011">
    <property type="protein sequence ID" value="KAK9085771.1"/>
    <property type="molecule type" value="Genomic_DNA"/>
</dbReference>
<dbReference type="SUPFAM" id="SSF53335">
    <property type="entry name" value="S-adenosyl-L-methionine-dependent methyltransferases"/>
    <property type="match status" value="1"/>
</dbReference>
<reference evidence="2 3" key="1">
    <citation type="submission" date="2024-01" db="EMBL/GenBank/DDBJ databases">
        <title>Genome assemblies of Stephania.</title>
        <authorList>
            <person name="Yang L."/>
        </authorList>
    </citation>
    <scope>NUCLEOTIDE SEQUENCE [LARGE SCALE GENOMIC DNA]</scope>
    <source>
        <strain evidence="2">QJT</strain>
        <tissue evidence="2">Leaf</tissue>
    </source>
</reference>
<evidence type="ECO:0000259" key="1">
    <source>
        <dbReference type="Pfam" id="PF08241"/>
    </source>
</evidence>
<dbReference type="PANTHER" id="PTHR44575">
    <property type="entry name" value="OS01G0589200 PROTEIN"/>
    <property type="match status" value="1"/>
</dbReference>
<dbReference type="Gene3D" id="3.40.50.150">
    <property type="entry name" value="Vaccinia Virus protein VP39"/>
    <property type="match status" value="1"/>
</dbReference>
<name>A0AAP0HIM9_9MAGN</name>
<dbReference type="CDD" id="cd02440">
    <property type="entry name" value="AdoMet_MTases"/>
    <property type="match status" value="1"/>
</dbReference>
<proteinExistence type="predicted"/>
<dbReference type="Proteomes" id="UP001417504">
    <property type="component" value="Unassembled WGS sequence"/>
</dbReference>
<organism evidence="2 3">
    <name type="scientific">Stephania japonica</name>
    <dbReference type="NCBI Taxonomy" id="461633"/>
    <lineage>
        <taxon>Eukaryota</taxon>
        <taxon>Viridiplantae</taxon>
        <taxon>Streptophyta</taxon>
        <taxon>Embryophyta</taxon>
        <taxon>Tracheophyta</taxon>
        <taxon>Spermatophyta</taxon>
        <taxon>Magnoliopsida</taxon>
        <taxon>Ranunculales</taxon>
        <taxon>Menispermaceae</taxon>
        <taxon>Menispermoideae</taxon>
        <taxon>Cissampelideae</taxon>
        <taxon>Stephania</taxon>
    </lineage>
</organism>
<dbReference type="Pfam" id="PF08241">
    <property type="entry name" value="Methyltransf_11"/>
    <property type="match status" value="1"/>
</dbReference>
<evidence type="ECO:0000313" key="2">
    <source>
        <dbReference type="EMBL" id="KAK9085771.1"/>
    </source>
</evidence>
<comment type="caution">
    <text evidence="2">The sequence shown here is derived from an EMBL/GenBank/DDBJ whole genome shotgun (WGS) entry which is preliminary data.</text>
</comment>
<accession>A0AAP0HIM9</accession>
<protein>
    <recommendedName>
        <fullName evidence="1">Methyltransferase type 11 domain-containing protein</fullName>
    </recommendedName>
</protein>
<dbReference type="GO" id="GO:0008757">
    <property type="term" value="F:S-adenosylmethionine-dependent methyltransferase activity"/>
    <property type="evidence" value="ECO:0007669"/>
    <property type="project" value="InterPro"/>
</dbReference>
<dbReference type="AlphaFoldDB" id="A0AAP0HIM9"/>
<sequence>MFFETYRCGNFIPGEIEKMEKMDAVGLYDKQAEVYLSSRPKYPSEWFSMISALTPHHSLAWDVGTGNGQAAIGVAEFYEQVIATDVSESQISLSIPHPRVKYIHTQPSTSDDELIAMLGGEGVVDLVIVATAVHWFDLPRFYSIVKRVLRKPGGIIAVWAYRPPTIDDAPPSLELIVKRLYENSLPYWHRDFISLVLGEYKTLMFPFESVGLGSEGEPLMLEMKQEVSFEGFLTGLRTGSAVVTAKEQGVDLLNEEVIKELESAWGGIHVIRTLNFKTFMLVGKVPNQE</sequence>
<keyword evidence="3" id="KW-1185">Reference proteome</keyword>
<feature type="domain" description="Methyltransferase type 11" evidence="1">
    <location>
        <begin position="62"/>
        <end position="157"/>
    </location>
</feature>
<evidence type="ECO:0000313" key="3">
    <source>
        <dbReference type="Proteomes" id="UP001417504"/>
    </source>
</evidence>
<dbReference type="PANTHER" id="PTHR44575:SF2">
    <property type="entry name" value="OS01G0589200 PROTEIN"/>
    <property type="match status" value="1"/>
</dbReference>